<comment type="caution">
    <text evidence="2">The sequence shown here is derived from an EMBL/GenBank/DDBJ whole genome shotgun (WGS) entry which is preliminary data.</text>
</comment>
<protein>
    <recommendedName>
        <fullName evidence="1">Cyclin N-terminal domain-containing protein</fullName>
    </recommendedName>
</protein>
<evidence type="ECO:0000313" key="2">
    <source>
        <dbReference type="EMBL" id="CAI2368893.1"/>
    </source>
</evidence>
<dbReference type="AlphaFoldDB" id="A0AAD1XEF3"/>
<dbReference type="Proteomes" id="UP001295684">
    <property type="component" value="Unassembled WGS sequence"/>
</dbReference>
<sequence>MASVTVTYNKTRDVSPANMNTEAGFSHDSLVSSDKDSDFDLFFQSPKQIQISRADGADRNLNFNSVGLDSCKYSIYEQVLYSVQMPHNKDFSNENSDAIGSPRMRRRIALETLKEERKEKCVISRNAYEKKMKAMSKMVSTLLYYRICYSHFNVEKPTENALMFNEGMFLPSKRSIRTTCDYPMTTTFPIFQFTVAKTEHSEICKDPKGSEEVEQSCFLKLHKCHHPKNIDKKVRDKYRYLQKEIKDFITGIFTELSLDSECILTTLIYLERLISKAKLELRASNWKPLVLTSIILSCKYWEDCCFWNCDFLEFCKYSIPGLNLMETRFITLINFDFSISSSLFAKYYRKVNKMYIESTKFEDKLKKKTRYRK</sequence>
<name>A0AAD1XEF3_EUPCR</name>
<accession>A0AAD1XEF3</accession>
<keyword evidence="3" id="KW-1185">Reference proteome</keyword>
<dbReference type="InterPro" id="IPR006671">
    <property type="entry name" value="Cyclin_N"/>
</dbReference>
<feature type="domain" description="Cyclin N-terminal" evidence="1">
    <location>
        <begin position="239"/>
        <end position="337"/>
    </location>
</feature>
<dbReference type="EMBL" id="CAMPGE010010036">
    <property type="protein sequence ID" value="CAI2368893.1"/>
    <property type="molecule type" value="Genomic_DNA"/>
</dbReference>
<dbReference type="SUPFAM" id="SSF47954">
    <property type="entry name" value="Cyclin-like"/>
    <property type="match status" value="1"/>
</dbReference>
<dbReference type="Gene3D" id="1.10.472.10">
    <property type="entry name" value="Cyclin-like"/>
    <property type="match status" value="1"/>
</dbReference>
<reference evidence="2" key="1">
    <citation type="submission" date="2023-07" db="EMBL/GenBank/DDBJ databases">
        <authorList>
            <consortium name="AG Swart"/>
            <person name="Singh M."/>
            <person name="Singh A."/>
            <person name="Seah K."/>
            <person name="Emmerich C."/>
        </authorList>
    </citation>
    <scope>NUCLEOTIDE SEQUENCE</scope>
    <source>
        <strain evidence="2">DP1</strain>
    </source>
</reference>
<evidence type="ECO:0000313" key="3">
    <source>
        <dbReference type="Proteomes" id="UP001295684"/>
    </source>
</evidence>
<dbReference type="Pfam" id="PF00134">
    <property type="entry name" value="Cyclin_N"/>
    <property type="match status" value="1"/>
</dbReference>
<gene>
    <name evidence="2" type="ORF">ECRASSUSDP1_LOCUS10189</name>
</gene>
<organism evidence="2 3">
    <name type="scientific">Euplotes crassus</name>
    <dbReference type="NCBI Taxonomy" id="5936"/>
    <lineage>
        <taxon>Eukaryota</taxon>
        <taxon>Sar</taxon>
        <taxon>Alveolata</taxon>
        <taxon>Ciliophora</taxon>
        <taxon>Intramacronucleata</taxon>
        <taxon>Spirotrichea</taxon>
        <taxon>Hypotrichia</taxon>
        <taxon>Euplotida</taxon>
        <taxon>Euplotidae</taxon>
        <taxon>Moneuplotes</taxon>
    </lineage>
</organism>
<dbReference type="InterPro" id="IPR036915">
    <property type="entry name" value="Cyclin-like_sf"/>
</dbReference>
<proteinExistence type="predicted"/>
<evidence type="ECO:0000259" key="1">
    <source>
        <dbReference type="Pfam" id="PF00134"/>
    </source>
</evidence>
<dbReference type="PANTHER" id="PTHR14248">
    <property type="entry name" value="CYCLIN Y, ISOFORM A"/>
    <property type="match status" value="1"/>
</dbReference>